<dbReference type="Gene3D" id="1.10.10.1320">
    <property type="entry name" value="Anti-sigma factor, zinc-finger domain"/>
    <property type="match status" value="1"/>
</dbReference>
<dbReference type="Proteomes" id="UP000250197">
    <property type="component" value="Chromosome"/>
</dbReference>
<proteinExistence type="predicted"/>
<evidence type="ECO:0000256" key="2">
    <source>
        <dbReference type="ARBA" id="ARBA00023163"/>
    </source>
</evidence>
<dbReference type="InterPro" id="IPR041916">
    <property type="entry name" value="Anti_sigma_zinc_sf"/>
</dbReference>
<dbReference type="InterPro" id="IPR027383">
    <property type="entry name" value="Znf_put"/>
</dbReference>
<gene>
    <name evidence="4" type="ORF">CBE89_08570</name>
</gene>
<evidence type="ECO:0000256" key="1">
    <source>
        <dbReference type="ARBA" id="ARBA00023015"/>
    </source>
</evidence>
<dbReference type="EMBL" id="CP021252">
    <property type="protein sequence ID" value="ART21550.1"/>
    <property type="molecule type" value="Genomic_DNA"/>
</dbReference>
<keyword evidence="2" id="KW-0804">Transcription</keyword>
<reference evidence="4 5" key="1">
    <citation type="submission" date="2017-05" db="EMBL/GenBank/DDBJ databases">
        <title>Complete genome sequence of Corynebacterium striatum KC-Na-1 isolated from Neophocaena asiaeorientalis in Korea.</title>
        <authorList>
            <person name="Kim J.H."/>
            <person name="Lee K."/>
        </authorList>
    </citation>
    <scope>NUCLEOTIDE SEQUENCE [LARGE SCALE GENOMIC DNA]</scope>
    <source>
        <strain evidence="4 5">KC-Na-01</strain>
    </source>
</reference>
<dbReference type="RefSeq" id="WP_086891625.1">
    <property type="nucleotide sequence ID" value="NZ_CP021252.1"/>
</dbReference>
<evidence type="ECO:0000313" key="5">
    <source>
        <dbReference type="Proteomes" id="UP000250197"/>
    </source>
</evidence>
<dbReference type="AlphaFoldDB" id="A0A2Z2IY93"/>
<evidence type="ECO:0000313" key="4">
    <source>
        <dbReference type="EMBL" id="ART21550.1"/>
    </source>
</evidence>
<evidence type="ECO:0000259" key="3">
    <source>
        <dbReference type="Pfam" id="PF13490"/>
    </source>
</evidence>
<dbReference type="Pfam" id="PF13490">
    <property type="entry name" value="zf-HC2"/>
    <property type="match status" value="1"/>
</dbReference>
<feature type="domain" description="Putative zinc-finger" evidence="3">
    <location>
        <begin position="51"/>
        <end position="80"/>
    </location>
</feature>
<dbReference type="KEGG" id="cstr:CBE89_08570"/>
<keyword evidence="1" id="KW-0805">Transcription regulation</keyword>
<sequence length="161" mass="17971">MESFERKRRASFSLRGVVGTETSIDSAHSKARDKAKARARRGDTIGHLGPEAVAAFVDGEMEPKATHRVRVHLVHCSECRADVHEQRHASEWLRQCNVDAQVRVPKDLMAKLASIASDAATAMRTSSEARAEEVRQAASPQDFLDKFEMIIRAIKHNQGRK</sequence>
<name>A0A2Z2IY93_CORST</name>
<protein>
    <recommendedName>
        <fullName evidence="3">Putative zinc-finger domain-containing protein</fullName>
    </recommendedName>
</protein>
<accession>A0A2Z2IY93</accession>
<organism evidence="4 5">
    <name type="scientific">Corynebacterium striatum</name>
    <dbReference type="NCBI Taxonomy" id="43770"/>
    <lineage>
        <taxon>Bacteria</taxon>
        <taxon>Bacillati</taxon>
        <taxon>Actinomycetota</taxon>
        <taxon>Actinomycetes</taxon>
        <taxon>Mycobacteriales</taxon>
        <taxon>Corynebacteriaceae</taxon>
        <taxon>Corynebacterium</taxon>
    </lineage>
</organism>